<dbReference type="InterPro" id="IPR008969">
    <property type="entry name" value="CarboxyPept-like_regulatory"/>
</dbReference>
<keyword evidence="2" id="KW-0732">Signal</keyword>
<feature type="chain" id="PRO_5023038728" description="TonB-dependent receptor plug domain-containing protein" evidence="2">
    <location>
        <begin position="28"/>
        <end position="502"/>
    </location>
</feature>
<dbReference type="PROSITE" id="PS52016">
    <property type="entry name" value="TONB_DEPENDENT_REC_3"/>
    <property type="match status" value="1"/>
</dbReference>
<accession>A0A5B8VSS3</accession>
<dbReference type="NCBIfam" id="TIGR04057">
    <property type="entry name" value="SusC_RagA_signa"/>
    <property type="match status" value="1"/>
</dbReference>
<dbReference type="Gene3D" id="2.60.40.1120">
    <property type="entry name" value="Carboxypeptidase-like, regulatory domain"/>
    <property type="match status" value="1"/>
</dbReference>
<keyword evidence="1" id="KW-0812">Transmembrane</keyword>
<keyword evidence="1" id="KW-1134">Transmembrane beta strand</keyword>
<comment type="similarity">
    <text evidence="1">Belongs to the TonB-dependent receptor family.</text>
</comment>
<gene>
    <name evidence="4" type="ORF">FSB73_21195</name>
</gene>
<feature type="domain" description="TonB-dependent receptor plug" evidence="3">
    <location>
        <begin position="127"/>
        <end position="232"/>
    </location>
</feature>
<protein>
    <recommendedName>
        <fullName evidence="3">TonB-dependent receptor plug domain-containing protein</fullName>
    </recommendedName>
</protein>
<dbReference type="Pfam" id="PF07715">
    <property type="entry name" value="Plug"/>
    <property type="match status" value="1"/>
</dbReference>
<proteinExistence type="inferred from homology"/>
<feature type="signal peptide" evidence="2">
    <location>
        <begin position="1"/>
        <end position="27"/>
    </location>
</feature>
<evidence type="ECO:0000313" key="4">
    <source>
        <dbReference type="EMBL" id="QEC73806.1"/>
    </source>
</evidence>
<dbReference type="SUPFAM" id="SSF49464">
    <property type="entry name" value="Carboxypeptidase regulatory domain-like"/>
    <property type="match status" value="1"/>
</dbReference>
<dbReference type="InterPro" id="IPR039426">
    <property type="entry name" value="TonB-dep_rcpt-like"/>
</dbReference>
<organism evidence="4 5">
    <name type="scientific">Arachidicoccus ginsenosidivorans</name>
    <dbReference type="NCBI Taxonomy" id="496057"/>
    <lineage>
        <taxon>Bacteria</taxon>
        <taxon>Pseudomonadati</taxon>
        <taxon>Bacteroidota</taxon>
        <taxon>Chitinophagia</taxon>
        <taxon>Chitinophagales</taxon>
        <taxon>Chitinophagaceae</taxon>
        <taxon>Arachidicoccus</taxon>
    </lineage>
</organism>
<evidence type="ECO:0000256" key="2">
    <source>
        <dbReference type="SAM" id="SignalP"/>
    </source>
</evidence>
<evidence type="ECO:0000313" key="5">
    <source>
        <dbReference type="Proteomes" id="UP000321291"/>
    </source>
</evidence>
<dbReference type="InterPro" id="IPR037066">
    <property type="entry name" value="Plug_dom_sf"/>
</dbReference>
<keyword evidence="5" id="KW-1185">Reference proteome</keyword>
<keyword evidence="1" id="KW-0813">Transport</keyword>
<dbReference type="OrthoDB" id="9768177at2"/>
<dbReference type="RefSeq" id="WP_146786915.1">
    <property type="nucleotide sequence ID" value="NZ_CP042434.1"/>
</dbReference>
<keyword evidence="1" id="KW-0998">Cell outer membrane</keyword>
<dbReference type="GO" id="GO:0009279">
    <property type="term" value="C:cell outer membrane"/>
    <property type="evidence" value="ECO:0007669"/>
    <property type="project" value="UniProtKB-SubCell"/>
</dbReference>
<dbReference type="Pfam" id="PF13715">
    <property type="entry name" value="CarbopepD_reg_2"/>
    <property type="match status" value="1"/>
</dbReference>
<sequence>MTRLQTKCIFYAVLMYCLFCFSNQTFAQTQLIKASGVVTGKDGNIPLAGATVKQIGGQSAKTLTDVNGTFEMMVPLKSKLQITMVGYKPTTVEVLSTETMHIVMDSTTELLNDVVVIGYTEQKKELLTGAVSVVDVKQSMKELPLNSAADLLTGRVAGVHVNTQPGRPGTQNSLSIRTGSSFNSQPVLYVIDGMIRDAGTFQTLAPNEIESISVLKDAASAAIYGVRSDGGVIVVTTSRGHYGTPSINYNFNYAADFATSKVPLTNLYQSGLLSNLMYENLNRIDPRISATPPQGTAWSEDELEWAKALPNQGYDALDAVWNTPFIMNHGITVSGGQNKIKYFAAANYYDQGGFLSSTDYKKWNVRLNVTADITPNLQLYTGLAMSNAYTASAPIEGTDATYTKLRASFNNMPIYSDEGDRYLTSGWAYGNPSAEANGLIGYQHNNSVDPQANISLTYKTPWVEGLSFKASYMADWASSHYKEYDAHATFWFPIFQGKIIIS</sequence>
<dbReference type="Gene3D" id="2.170.130.10">
    <property type="entry name" value="TonB-dependent receptor, plug domain"/>
    <property type="match status" value="1"/>
</dbReference>
<dbReference type="SUPFAM" id="SSF56935">
    <property type="entry name" value="Porins"/>
    <property type="match status" value="1"/>
</dbReference>
<comment type="subcellular location">
    <subcellularLocation>
        <location evidence="1">Cell outer membrane</location>
        <topology evidence="1">Multi-pass membrane protein</topology>
    </subcellularLocation>
</comment>
<dbReference type="InterPro" id="IPR023997">
    <property type="entry name" value="TonB-dep_OMP_SusC/RagA_CS"/>
</dbReference>
<evidence type="ECO:0000256" key="1">
    <source>
        <dbReference type="PROSITE-ProRule" id="PRU01360"/>
    </source>
</evidence>
<keyword evidence="1" id="KW-0472">Membrane</keyword>
<evidence type="ECO:0000259" key="3">
    <source>
        <dbReference type="Pfam" id="PF07715"/>
    </source>
</evidence>
<dbReference type="AlphaFoldDB" id="A0A5B8VSS3"/>
<dbReference type="Proteomes" id="UP000321291">
    <property type="component" value="Chromosome"/>
</dbReference>
<reference evidence="4 5" key="1">
    <citation type="journal article" date="2017" name="Int. J. Syst. Evol. Microbiol.">
        <title>Arachidicoccus ginsenosidivorans sp. nov., with ginsenoside-converting activity isolated from ginseng cultivating soil.</title>
        <authorList>
            <person name="Siddiqi M.Z."/>
            <person name="Aslam Z."/>
            <person name="Im W.T."/>
        </authorList>
    </citation>
    <scope>NUCLEOTIDE SEQUENCE [LARGE SCALE GENOMIC DNA]</scope>
    <source>
        <strain evidence="4 5">Gsoil 809</strain>
    </source>
</reference>
<dbReference type="InterPro" id="IPR012910">
    <property type="entry name" value="Plug_dom"/>
</dbReference>
<name>A0A5B8VSS3_9BACT</name>
<dbReference type="EMBL" id="CP042434">
    <property type="protein sequence ID" value="QEC73806.1"/>
    <property type="molecule type" value="Genomic_DNA"/>
</dbReference>
<dbReference type="KEGG" id="agi:FSB73_21195"/>